<dbReference type="Proteomes" id="UP000799772">
    <property type="component" value="Unassembled WGS sequence"/>
</dbReference>
<dbReference type="PANTHER" id="PTHR33048">
    <property type="entry name" value="PTH11-LIKE INTEGRAL MEMBRANE PROTEIN (AFU_ORTHOLOGUE AFUA_5G11245)"/>
    <property type="match status" value="1"/>
</dbReference>
<sequence>MSGTTDPSLTDPDNQGIVILGITWTFACVATVLLFARFWASYFITRRLKADFHIAAFTWATALAAQITTTISVYYGIGRHIGTLSPESISHALEYVWIAQILFVACMALGKVAIIAFLLQFRGPHDGRPWVLWGIAASNVLFNGLTILFILLQCDPLQKLFDKRIHGTCNGLERNQHFAFFQGSWSSFSDMALALYPIYICWNLNMKLHVKAGLSVLMSFGIFASGCSAVRTSELKSLGQTNDITYKIELLLIWTAIETWIILIVSCVPPIRPLFLKLFHSVTELTTKHGSSSSRNPTYQRSQFSRYGYGDAVTSDSKSIDLKDMLNPRLSLTRNQVYLPDATGTAGYGFGRQSHGFGFDTIAEGGARDSTTSSDWAGQFPRGDKIVKTTKLNVDYGRSESSATNYTNYGRSETSSTNYQTHFDRTGSQDPLTASHGRGTSKDIV</sequence>
<dbReference type="EMBL" id="ML978135">
    <property type="protein sequence ID" value="KAF2094321.1"/>
    <property type="molecule type" value="Genomic_DNA"/>
</dbReference>
<reference evidence="9" key="1">
    <citation type="journal article" date="2020" name="Stud. Mycol.">
        <title>101 Dothideomycetes genomes: a test case for predicting lifestyles and emergence of pathogens.</title>
        <authorList>
            <person name="Haridas S."/>
            <person name="Albert R."/>
            <person name="Binder M."/>
            <person name="Bloem J."/>
            <person name="Labutti K."/>
            <person name="Salamov A."/>
            <person name="Andreopoulos B."/>
            <person name="Baker S."/>
            <person name="Barry K."/>
            <person name="Bills G."/>
            <person name="Bluhm B."/>
            <person name="Cannon C."/>
            <person name="Castanera R."/>
            <person name="Culley D."/>
            <person name="Daum C."/>
            <person name="Ezra D."/>
            <person name="Gonzalez J."/>
            <person name="Henrissat B."/>
            <person name="Kuo A."/>
            <person name="Liang C."/>
            <person name="Lipzen A."/>
            <person name="Lutzoni F."/>
            <person name="Magnuson J."/>
            <person name="Mondo S."/>
            <person name="Nolan M."/>
            <person name="Ohm R."/>
            <person name="Pangilinan J."/>
            <person name="Park H.-J."/>
            <person name="Ramirez L."/>
            <person name="Alfaro M."/>
            <person name="Sun H."/>
            <person name="Tritt A."/>
            <person name="Yoshinaga Y."/>
            <person name="Zwiers L.-H."/>
            <person name="Turgeon B."/>
            <person name="Goodwin S."/>
            <person name="Spatafora J."/>
            <person name="Crous P."/>
            <person name="Grigoriev I."/>
        </authorList>
    </citation>
    <scope>NUCLEOTIDE SEQUENCE</scope>
    <source>
        <strain evidence="9">CBS 133067</strain>
    </source>
</reference>
<dbReference type="AlphaFoldDB" id="A0A9P4I9P5"/>
<feature type="region of interest" description="Disordered" evidence="6">
    <location>
        <begin position="399"/>
        <end position="445"/>
    </location>
</feature>
<evidence type="ECO:0000256" key="5">
    <source>
        <dbReference type="ARBA" id="ARBA00038359"/>
    </source>
</evidence>
<dbReference type="GO" id="GO:0016020">
    <property type="term" value="C:membrane"/>
    <property type="evidence" value="ECO:0007669"/>
    <property type="project" value="UniProtKB-SubCell"/>
</dbReference>
<keyword evidence="2 7" id="KW-0812">Transmembrane</keyword>
<feature type="transmembrane region" description="Helical" evidence="7">
    <location>
        <begin position="97"/>
        <end position="119"/>
    </location>
</feature>
<dbReference type="PANTHER" id="PTHR33048:SF165">
    <property type="entry name" value="INTEGRAL MEMBRANE PROTEIN"/>
    <property type="match status" value="1"/>
</dbReference>
<comment type="caution">
    <text evidence="9">The sequence shown here is derived from an EMBL/GenBank/DDBJ whole genome shotgun (WGS) entry which is preliminary data.</text>
</comment>
<feature type="transmembrane region" description="Helical" evidence="7">
    <location>
        <begin position="17"/>
        <end position="40"/>
    </location>
</feature>
<comment type="similarity">
    <text evidence="5">Belongs to the SAT4 family.</text>
</comment>
<evidence type="ECO:0000259" key="8">
    <source>
        <dbReference type="Pfam" id="PF20684"/>
    </source>
</evidence>
<evidence type="ECO:0000256" key="2">
    <source>
        <dbReference type="ARBA" id="ARBA00022692"/>
    </source>
</evidence>
<evidence type="ECO:0000256" key="1">
    <source>
        <dbReference type="ARBA" id="ARBA00004141"/>
    </source>
</evidence>
<evidence type="ECO:0000313" key="9">
    <source>
        <dbReference type="EMBL" id="KAF2094321.1"/>
    </source>
</evidence>
<organism evidence="9 10">
    <name type="scientific">Rhizodiscina lignyota</name>
    <dbReference type="NCBI Taxonomy" id="1504668"/>
    <lineage>
        <taxon>Eukaryota</taxon>
        <taxon>Fungi</taxon>
        <taxon>Dikarya</taxon>
        <taxon>Ascomycota</taxon>
        <taxon>Pezizomycotina</taxon>
        <taxon>Dothideomycetes</taxon>
        <taxon>Pleosporomycetidae</taxon>
        <taxon>Aulographales</taxon>
        <taxon>Rhizodiscinaceae</taxon>
        <taxon>Rhizodiscina</taxon>
    </lineage>
</organism>
<feature type="domain" description="Rhodopsin" evidence="8">
    <location>
        <begin position="36"/>
        <end position="275"/>
    </location>
</feature>
<feature type="transmembrane region" description="Helical" evidence="7">
    <location>
        <begin position="52"/>
        <end position="77"/>
    </location>
</feature>
<evidence type="ECO:0000313" key="10">
    <source>
        <dbReference type="Proteomes" id="UP000799772"/>
    </source>
</evidence>
<gene>
    <name evidence="9" type="ORF">NA57DRAFT_80728</name>
</gene>
<dbReference type="InterPro" id="IPR049326">
    <property type="entry name" value="Rhodopsin_dom_fungi"/>
</dbReference>
<evidence type="ECO:0000256" key="6">
    <source>
        <dbReference type="SAM" id="MobiDB-lite"/>
    </source>
</evidence>
<name>A0A9P4I9P5_9PEZI</name>
<keyword evidence="4 7" id="KW-0472">Membrane</keyword>
<evidence type="ECO:0000256" key="4">
    <source>
        <dbReference type="ARBA" id="ARBA00023136"/>
    </source>
</evidence>
<feature type="transmembrane region" description="Helical" evidence="7">
    <location>
        <begin position="212"/>
        <end position="231"/>
    </location>
</feature>
<feature type="transmembrane region" description="Helical" evidence="7">
    <location>
        <begin position="251"/>
        <end position="271"/>
    </location>
</feature>
<keyword evidence="10" id="KW-1185">Reference proteome</keyword>
<protein>
    <recommendedName>
        <fullName evidence="8">Rhodopsin domain-containing protein</fullName>
    </recommendedName>
</protein>
<feature type="transmembrane region" description="Helical" evidence="7">
    <location>
        <begin position="131"/>
        <end position="152"/>
    </location>
</feature>
<evidence type="ECO:0000256" key="7">
    <source>
        <dbReference type="SAM" id="Phobius"/>
    </source>
</evidence>
<comment type="subcellular location">
    <subcellularLocation>
        <location evidence="1">Membrane</location>
        <topology evidence="1">Multi-pass membrane protein</topology>
    </subcellularLocation>
</comment>
<keyword evidence="3 7" id="KW-1133">Transmembrane helix</keyword>
<proteinExistence type="inferred from homology"/>
<accession>A0A9P4I9P5</accession>
<dbReference type="Pfam" id="PF20684">
    <property type="entry name" value="Fung_rhodopsin"/>
    <property type="match status" value="1"/>
</dbReference>
<dbReference type="InterPro" id="IPR052337">
    <property type="entry name" value="SAT4-like"/>
</dbReference>
<dbReference type="OrthoDB" id="3934549at2759"/>
<evidence type="ECO:0000256" key="3">
    <source>
        <dbReference type="ARBA" id="ARBA00022989"/>
    </source>
</evidence>
<feature type="compositionally biased region" description="Polar residues" evidence="6">
    <location>
        <begin position="399"/>
        <end position="421"/>
    </location>
</feature>